<reference evidence="1" key="2">
    <citation type="submission" date="2015-07" db="EMBL/GenBank/DDBJ databases">
        <authorList>
            <person name="Noorani M."/>
        </authorList>
    </citation>
    <scope>NUCLEOTIDE SEQUENCE</scope>
    <source>
        <strain evidence="1">Yugu1</strain>
    </source>
</reference>
<organism evidence="1">
    <name type="scientific">Setaria italica</name>
    <name type="common">Foxtail millet</name>
    <name type="synonym">Panicum italicum</name>
    <dbReference type="NCBI Taxonomy" id="4555"/>
    <lineage>
        <taxon>Eukaryota</taxon>
        <taxon>Viridiplantae</taxon>
        <taxon>Streptophyta</taxon>
        <taxon>Embryophyta</taxon>
        <taxon>Tracheophyta</taxon>
        <taxon>Spermatophyta</taxon>
        <taxon>Magnoliopsida</taxon>
        <taxon>Liliopsida</taxon>
        <taxon>Poales</taxon>
        <taxon>Poaceae</taxon>
        <taxon>PACMAD clade</taxon>
        <taxon>Panicoideae</taxon>
        <taxon>Panicodae</taxon>
        <taxon>Paniceae</taxon>
        <taxon>Cenchrinae</taxon>
        <taxon>Setaria</taxon>
    </lineage>
</organism>
<accession>A0A368Q7G4</accession>
<reference evidence="1" key="1">
    <citation type="journal article" date="2012" name="Nat. Biotechnol.">
        <title>Reference genome sequence of the model plant Setaria.</title>
        <authorList>
            <person name="Bennetzen J.L."/>
            <person name="Schmutz J."/>
            <person name="Wang H."/>
            <person name="Percifield R."/>
            <person name="Hawkins J."/>
            <person name="Pontaroli A.C."/>
            <person name="Estep M."/>
            <person name="Feng L."/>
            <person name="Vaughn J.N."/>
            <person name="Grimwood J."/>
            <person name="Jenkins J."/>
            <person name="Barry K."/>
            <person name="Lindquist E."/>
            <person name="Hellsten U."/>
            <person name="Deshpande S."/>
            <person name="Wang X."/>
            <person name="Wu X."/>
            <person name="Mitros T."/>
            <person name="Triplett J."/>
            <person name="Yang X."/>
            <person name="Ye C.Y."/>
            <person name="Mauro-Herrera M."/>
            <person name="Wang L."/>
            <person name="Li P."/>
            <person name="Sharma M."/>
            <person name="Sharma R."/>
            <person name="Ronald P.C."/>
            <person name="Panaud O."/>
            <person name="Kellogg E.A."/>
            <person name="Brutnell T.P."/>
            <person name="Doust A.N."/>
            <person name="Tuskan G.A."/>
            <person name="Rokhsar D."/>
            <person name="Devos K.M."/>
        </authorList>
    </citation>
    <scope>NUCLEOTIDE SEQUENCE [LARGE SCALE GENOMIC DNA]</scope>
    <source>
        <strain evidence="1">Yugu1</strain>
    </source>
</reference>
<name>A0A368Q7G4_SETIT</name>
<gene>
    <name evidence="1" type="ORF">SETIT_2G328600v2</name>
</gene>
<proteinExistence type="predicted"/>
<dbReference type="AlphaFoldDB" id="A0A368Q7G4"/>
<dbReference type="EMBL" id="CM003529">
    <property type="protein sequence ID" value="RCV13200.1"/>
    <property type="molecule type" value="Genomic_DNA"/>
</dbReference>
<evidence type="ECO:0000313" key="1">
    <source>
        <dbReference type="EMBL" id="RCV13200.1"/>
    </source>
</evidence>
<sequence>MHTRGISLLHWRCAMYKVLEDGTESEMGRACMNLICPMEFICCCFFSHAQVVALISSPKCFRSYPPVSQNYHSLPQTKTQIITVARDNRKKMKTRTATSQPCPQQGAQVFRIVSRLGR</sequence>
<protein>
    <submittedName>
        <fullName evidence="1">Uncharacterized protein</fullName>
    </submittedName>
</protein>